<protein>
    <recommendedName>
        <fullName evidence="7">Glycosyltransferase</fullName>
        <ecNumber evidence="7">2.4.1.-</ecNumber>
    </recommendedName>
</protein>
<dbReference type="Proteomes" id="UP000091857">
    <property type="component" value="Chromosome 1"/>
</dbReference>
<evidence type="ECO:0000256" key="2">
    <source>
        <dbReference type="ARBA" id="ARBA00009995"/>
    </source>
</evidence>
<dbReference type="EC" id="2.4.1.-" evidence="7"/>
<comment type="caution">
    <text evidence="8">The sequence shown here is derived from an EMBL/GenBank/DDBJ whole genome shotgun (WGS) entry which is preliminary data.</text>
</comment>
<dbReference type="InterPro" id="IPR002213">
    <property type="entry name" value="UDP_glucos_trans"/>
</dbReference>
<reference evidence="9" key="1">
    <citation type="journal article" date="2016" name="Nat. Biotechnol.">
        <title>Sequencing wild and cultivated cassava and related species reveals extensive interspecific hybridization and genetic diversity.</title>
        <authorList>
            <person name="Bredeson J.V."/>
            <person name="Lyons J.B."/>
            <person name="Prochnik S.E."/>
            <person name="Wu G.A."/>
            <person name="Ha C.M."/>
            <person name="Edsinger-Gonzales E."/>
            <person name="Grimwood J."/>
            <person name="Schmutz J."/>
            <person name="Rabbi I.Y."/>
            <person name="Egesi C."/>
            <person name="Nauluvula P."/>
            <person name="Lebot V."/>
            <person name="Ndunguru J."/>
            <person name="Mkamilo G."/>
            <person name="Bart R.S."/>
            <person name="Setter T.L."/>
            <person name="Gleadow R.M."/>
            <person name="Kulakow P."/>
            <person name="Ferguson M.E."/>
            <person name="Rounsley S."/>
            <person name="Rokhsar D.S."/>
        </authorList>
    </citation>
    <scope>NUCLEOTIDE SEQUENCE [LARGE SCALE GENOMIC DNA]</scope>
    <source>
        <strain evidence="9">cv. AM560-2</strain>
    </source>
</reference>
<keyword evidence="4 6" id="KW-0808">Transferase</keyword>
<keyword evidence="9" id="KW-1185">Reference proteome</keyword>
<keyword evidence="3 6" id="KW-0328">Glycosyltransferase</keyword>
<dbReference type="SUPFAM" id="SSF53756">
    <property type="entry name" value="UDP-Glycosyltransferase/glycogen phosphorylase"/>
    <property type="match status" value="1"/>
</dbReference>
<dbReference type="Gene3D" id="3.40.50.2000">
    <property type="entry name" value="Glycogen Phosphorylase B"/>
    <property type="match status" value="2"/>
</dbReference>
<evidence type="ECO:0000256" key="4">
    <source>
        <dbReference type="ARBA" id="ARBA00022679"/>
    </source>
</evidence>
<comment type="similarity">
    <text evidence="2 6">Belongs to the UDP-glycosyltransferase family.</text>
</comment>
<dbReference type="GO" id="GO:0005737">
    <property type="term" value="C:cytoplasm"/>
    <property type="evidence" value="ECO:0000318"/>
    <property type="project" value="GO_Central"/>
</dbReference>
<dbReference type="GO" id="GO:0080043">
    <property type="term" value="F:quercetin 3-O-glucosyltransferase activity"/>
    <property type="evidence" value="ECO:0000318"/>
    <property type="project" value="GO_Central"/>
</dbReference>
<name>A0A2C9WPY6_MANES</name>
<dbReference type="AlphaFoldDB" id="A0A2C9WPY6"/>
<evidence type="ECO:0000256" key="5">
    <source>
        <dbReference type="ARBA" id="ARBA00047606"/>
    </source>
</evidence>
<dbReference type="CDD" id="cd03784">
    <property type="entry name" value="GT1_Gtf-like"/>
    <property type="match status" value="1"/>
</dbReference>
<accession>A0A2C9WPY6</accession>
<proteinExistence type="inferred from homology"/>
<dbReference type="UniPathway" id="UPA00009"/>
<dbReference type="OMA" id="HPAYLKM"/>
<evidence type="ECO:0000256" key="1">
    <source>
        <dbReference type="ARBA" id="ARBA00004935"/>
    </source>
</evidence>
<dbReference type="GO" id="GO:0080044">
    <property type="term" value="F:quercetin 7-O-glucosyltransferase activity"/>
    <property type="evidence" value="ECO:0000318"/>
    <property type="project" value="GO_Central"/>
</dbReference>
<evidence type="ECO:0000256" key="3">
    <source>
        <dbReference type="ARBA" id="ARBA00022676"/>
    </source>
</evidence>
<dbReference type="Pfam" id="PF00201">
    <property type="entry name" value="UDPGT"/>
    <property type="match status" value="1"/>
</dbReference>
<evidence type="ECO:0000256" key="7">
    <source>
        <dbReference type="RuleBase" id="RU362057"/>
    </source>
</evidence>
<comment type="pathway">
    <text evidence="1">Pigment biosynthesis; anthocyanin biosynthesis.</text>
</comment>
<dbReference type="EMBL" id="CM004387">
    <property type="protein sequence ID" value="OAY61532.1"/>
    <property type="molecule type" value="Genomic_DNA"/>
</dbReference>
<sequence>MSETEFKGHVVVLPYPSQGHINPLLQFAKRLASKGVKATLATTHYTLKSICAPNVTAEPISDGFDEAGFAQAKDVALFLKSFKANGSRSLSLLIQKFKKSSVPVNCIVYDAFLPWALDVARQHGIYGASFFTNSATVCSIFCCIHNGLLTLPLELEDNKPLSLPGLPSLYHSDLPTFLRLPESYPAYLAMKLSQFSNLEKADWIFANTFEELESKEAGGISKLWPAKLIGPMVPSSYLDGQIEGDIGYGASLWSPLGEKCLRWLKTKAPQSVVYISFGSMVSLTAKQTEELACGLIESNLDFLWVVRESEMDKLPTGFIDSTNDKGLVVTWCNQLEILAHKTVGCFVTHCGWNSTLEALSLGVPMVCMPQWTDQIPNAKFVEDIWKVGIRAKEDEKGVVRKEEVSRCLKQVMEGNKSCEIKKNVKKWSQAAMKTVGEGGSSDKHINDFIEHLIKSRQSF</sequence>
<dbReference type="FunFam" id="3.40.50.2000:FF:000019">
    <property type="entry name" value="Glycosyltransferase"/>
    <property type="match status" value="1"/>
</dbReference>
<evidence type="ECO:0000256" key="6">
    <source>
        <dbReference type="RuleBase" id="RU003718"/>
    </source>
</evidence>
<dbReference type="GO" id="GO:0047213">
    <property type="term" value="F:anthocyanidin 3-O-glucosyltransferase activity"/>
    <property type="evidence" value="ECO:0007669"/>
    <property type="project" value="UniProtKB-EC"/>
</dbReference>
<dbReference type="GO" id="GO:0009718">
    <property type="term" value="P:anthocyanin-containing compound biosynthetic process"/>
    <property type="evidence" value="ECO:0007669"/>
    <property type="project" value="UniProtKB-UniPathway"/>
</dbReference>
<dbReference type="GO" id="GO:0032787">
    <property type="term" value="P:monocarboxylic acid metabolic process"/>
    <property type="evidence" value="ECO:0007669"/>
    <property type="project" value="UniProtKB-ARBA"/>
</dbReference>
<organism evidence="8 9">
    <name type="scientific">Manihot esculenta</name>
    <name type="common">Cassava</name>
    <name type="synonym">Jatropha manihot</name>
    <dbReference type="NCBI Taxonomy" id="3983"/>
    <lineage>
        <taxon>Eukaryota</taxon>
        <taxon>Viridiplantae</taxon>
        <taxon>Streptophyta</taxon>
        <taxon>Embryophyta</taxon>
        <taxon>Tracheophyta</taxon>
        <taxon>Spermatophyta</taxon>
        <taxon>Magnoliopsida</taxon>
        <taxon>eudicotyledons</taxon>
        <taxon>Gunneridae</taxon>
        <taxon>Pentapetalae</taxon>
        <taxon>rosids</taxon>
        <taxon>fabids</taxon>
        <taxon>Malpighiales</taxon>
        <taxon>Euphorbiaceae</taxon>
        <taxon>Crotonoideae</taxon>
        <taxon>Manihoteae</taxon>
        <taxon>Manihot</taxon>
    </lineage>
</organism>
<evidence type="ECO:0000313" key="9">
    <source>
        <dbReference type="Proteomes" id="UP000091857"/>
    </source>
</evidence>
<evidence type="ECO:0000313" key="8">
    <source>
        <dbReference type="EMBL" id="OAY61532.1"/>
    </source>
</evidence>
<dbReference type="InterPro" id="IPR035595">
    <property type="entry name" value="UDP_glycos_trans_CS"/>
</dbReference>
<dbReference type="PANTHER" id="PTHR11926">
    <property type="entry name" value="GLUCOSYL/GLUCURONOSYL TRANSFERASES"/>
    <property type="match status" value="1"/>
</dbReference>
<dbReference type="OrthoDB" id="5835829at2759"/>
<dbReference type="Gramene" id="Manes.01G196500.1.v8.1">
    <property type="protein sequence ID" value="Manes.01G196500.1.v8.1.CDS"/>
    <property type="gene ID" value="Manes.01G196500.v8.1"/>
</dbReference>
<gene>
    <name evidence="8" type="ORF">MANES_01G196500v8</name>
</gene>
<dbReference type="STRING" id="3983.A0A2C9WPY6"/>
<comment type="catalytic activity">
    <reaction evidence="5">
        <text>an anthocyanidin + UDP-alpha-D-glucose + H(+) = an anthocyanidin 3-O-beta-D-glucoside + UDP</text>
        <dbReference type="Rhea" id="RHEA:20093"/>
        <dbReference type="ChEBI" id="CHEBI:15378"/>
        <dbReference type="ChEBI" id="CHEBI:16307"/>
        <dbReference type="ChEBI" id="CHEBI:58223"/>
        <dbReference type="ChEBI" id="CHEBI:58885"/>
        <dbReference type="ChEBI" id="CHEBI:143576"/>
        <dbReference type="EC" id="2.4.1.115"/>
    </reaction>
</comment>
<dbReference type="PROSITE" id="PS00375">
    <property type="entry name" value="UDPGT"/>
    <property type="match status" value="1"/>
</dbReference>
<dbReference type="FunFam" id="3.40.50.2000:FF:000057">
    <property type="entry name" value="Glycosyltransferase"/>
    <property type="match status" value="1"/>
</dbReference>
<dbReference type="PANTHER" id="PTHR11926:SF727">
    <property type="entry name" value="UDP-GLYCOSYLTRANSFERASE 74B1"/>
    <property type="match status" value="1"/>
</dbReference>